<keyword evidence="2" id="KW-1185">Reference proteome</keyword>
<name>A0A7J7ZNZ1_PIPKU</name>
<comment type="caution">
    <text evidence="1">The sequence shown here is derived from an EMBL/GenBank/DDBJ whole genome shotgun (WGS) entry which is preliminary data.</text>
</comment>
<dbReference type="Proteomes" id="UP000558488">
    <property type="component" value="Unassembled WGS sequence"/>
</dbReference>
<accession>A0A7J7ZNZ1</accession>
<reference evidence="1 2" key="1">
    <citation type="journal article" date="2020" name="Nature">
        <title>Six reference-quality genomes reveal evolution of bat adaptations.</title>
        <authorList>
            <person name="Jebb D."/>
            <person name="Huang Z."/>
            <person name="Pippel M."/>
            <person name="Hughes G.M."/>
            <person name="Lavrichenko K."/>
            <person name="Devanna P."/>
            <person name="Winkler S."/>
            <person name="Jermiin L.S."/>
            <person name="Skirmuntt E.C."/>
            <person name="Katzourakis A."/>
            <person name="Burkitt-Gray L."/>
            <person name="Ray D.A."/>
            <person name="Sullivan K.A.M."/>
            <person name="Roscito J.G."/>
            <person name="Kirilenko B.M."/>
            <person name="Davalos L.M."/>
            <person name="Corthals A.P."/>
            <person name="Power M.L."/>
            <person name="Jones G."/>
            <person name="Ransome R.D."/>
            <person name="Dechmann D.K.N."/>
            <person name="Locatelli A.G."/>
            <person name="Puechmaille S.J."/>
            <person name="Fedrigo O."/>
            <person name="Jarvis E.D."/>
            <person name="Hiller M."/>
            <person name="Vernes S.C."/>
            <person name="Myers E.W."/>
            <person name="Teeling E.C."/>
        </authorList>
    </citation>
    <scope>NUCLEOTIDE SEQUENCE [LARGE SCALE GENOMIC DNA]</scope>
    <source>
        <strain evidence="1">MPipKuh1</strain>
        <tissue evidence="1">Flight muscle</tissue>
    </source>
</reference>
<organism evidence="1 2">
    <name type="scientific">Pipistrellus kuhlii</name>
    <name type="common">Kuhl's pipistrelle</name>
    <dbReference type="NCBI Taxonomy" id="59472"/>
    <lineage>
        <taxon>Eukaryota</taxon>
        <taxon>Metazoa</taxon>
        <taxon>Chordata</taxon>
        <taxon>Craniata</taxon>
        <taxon>Vertebrata</taxon>
        <taxon>Euteleostomi</taxon>
        <taxon>Mammalia</taxon>
        <taxon>Eutheria</taxon>
        <taxon>Laurasiatheria</taxon>
        <taxon>Chiroptera</taxon>
        <taxon>Yangochiroptera</taxon>
        <taxon>Vespertilionidae</taxon>
        <taxon>Pipistrellus</taxon>
    </lineage>
</organism>
<proteinExistence type="predicted"/>
<dbReference type="EMBL" id="JACAGB010000003">
    <property type="protein sequence ID" value="KAF6375838.1"/>
    <property type="molecule type" value="Genomic_DNA"/>
</dbReference>
<sequence length="27" mass="2970">MEEQLSSSEDETTLINLSVMNVGKVDT</sequence>
<gene>
    <name evidence="1" type="ORF">mPipKuh1_019056</name>
</gene>
<evidence type="ECO:0000313" key="1">
    <source>
        <dbReference type="EMBL" id="KAF6375838.1"/>
    </source>
</evidence>
<evidence type="ECO:0000313" key="2">
    <source>
        <dbReference type="Proteomes" id="UP000558488"/>
    </source>
</evidence>
<dbReference type="AlphaFoldDB" id="A0A7J7ZNZ1"/>
<protein>
    <submittedName>
        <fullName evidence="1">Zinc finger CCHC-type and RNA binding motif containing 1</fullName>
    </submittedName>
</protein>